<evidence type="ECO:0000256" key="1">
    <source>
        <dbReference type="SAM" id="MobiDB-lite"/>
    </source>
</evidence>
<dbReference type="Proteomes" id="UP001620461">
    <property type="component" value="Unassembled WGS sequence"/>
</dbReference>
<evidence type="ECO:0000313" key="3">
    <source>
        <dbReference type="Proteomes" id="UP001620461"/>
    </source>
</evidence>
<protein>
    <submittedName>
        <fullName evidence="2">Uncharacterized protein</fullName>
    </submittedName>
</protein>
<proteinExistence type="predicted"/>
<gene>
    <name evidence="2" type="ORF">ISP15_10280</name>
</gene>
<sequence>MPYLLEPLSAAQIHSVYASKKTKPSAPAVDSGAPHYAKTSFAGRDPGHPGSPPPRPEPESKKKRR</sequence>
<evidence type="ECO:0000313" key="2">
    <source>
        <dbReference type="EMBL" id="MFK2900722.1"/>
    </source>
</evidence>
<keyword evidence="3" id="KW-1185">Reference proteome</keyword>
<reference evidence="2 3" key="1">
    <citation type="submission" date="2020-10" db="EMBL/GenBank/DDBJ databases">
        <title>Phylogeny of dyella-like bacteria.</title>
        <authorList>
            <person name="Fu J."/>
        </authorList>
    </citation>
    <scope>NUCLEOTIDE SEQUENCE [LARGE SCALE GENOMIC DNA]</scope>
    <source>
        <strain evidence="2 3">JP1</strain>
    </source>
</reference>
<organism evidence="2 3">
    <name type="scientific">Dyella jejuensis</name>
    <dbReference type="NCBI Taxonomy" id="1432009"/>
    <lineage>
        <taxon>Bacteria</taxon>
        <taxon>Pseudomonadati</taxon>
        <taxon>Pseudomonadota</taxon>
        <taxon>Gammaproteobacteria</taxon>
        <taxon>Lysobacterales</taxon>
        <taxon>Rhodanobacteraceae</taxon>
        <taxon>Dyella</taxon>
    </lineage>
</organism>
<feature type="region of interest" description="Disordered" evidence="1">
    <location>
        <begin position="20"/>
        <end position="65"/>
    </location>
</feature>
<dbReference type="RefSeq" id="WP_404547216.1">
    <property type="nucleotide sequence ID" value="NZ_JADIKJ010000010.1"/>
</dbReference>
<dbReference type="EMBL" id="JADIKJ010000010">
    <property type="protein sequence ID" value="MFK2900722.1"/>
    <property type="molecule type" value="Genomic_DNA"/>
</dbReference>
<accession>A0ABW8JHZ3</accession>
<name>A0ABW8JHZ3_9GAMM</name>
<comment type="caution">
    <text evidence="2">The sequence shown here is derived from an EMBL/GenBank/DDBJ whole genome shotgun (WGS) entry which is preliminary data.</text>
</comment>
<feature type="compositionally biased region" description="Basic and acidic residues" evidence="1">
    <location>
        <begin position="56"/>
        <end position="65"/>
    </location>
</feature>